<dbReference type="SUPFAM" id="SSF52047">
    <property type="entry name" value="RNI-like"/>
    <property type="match status" value="1"/>
</dbReference>
<dbReference type="SUPFAM" id="SSF81383">
    <property type="entry name" value="F-box domain"/>
    <property type="match status" value="1"/>
</dbReference>
<keyword evidence="3" id="KW-1185">Reference proteome</keyword>
<dbReference type="PANTHER" id="PTHR38926">
    <property type="entry name" value="F-BOX DOMAIN CONTAINING PROTEIN, EXPRESSED"/>
    <property type="match status" value="1"/>
</dbReference>
<evidence type="ECO:0000313" key="2">
    <source>
        <dbReference type="EMBL" id="KAL1509632.1"/>
    </source>
</evidence>
<dbReference type="Gene3D" id="1.20.1280.50">
    <property type="match status" value="1"/>
</dbReference>
<protein>
    <recommendedName>
        <fullName evidence="1">F-box domain-containing protein</fullName>
    </recommendedName>
</protein>
<dbReference type="InterPro" id="IPR036047">
    <property type="entry name" value="F-box-like_dom_sf"/>
</dbReference>
<dbReference type="Proteomes" id="UP001566132">
    <property type="component" value="Unassembled WGS sequence"/>
</dbReference>
<name>A0ABD1F3M0_HYPHA</name>
<organism evidence="2 3">
    <name type="scientific">Hypothenemus hampei</name>
    <name type="common">Coffee berry borer</name>
    <dbReference type="NCBI Taxonomy" id="57062"/>
    <lineage>
        <taxon>Eukaryota</taxon>
        <taxon>Metazoa</taxon>
        <taxon>Ecdysozoa</taxon>
        <taxon>Arthropoda</taxon>
        <taxon>Hexapoda</taxon>
        <taxon>Insecta</taxon>
        <taxon>Pterygota</taxon>
        <taxon>Neoptera</taxon>
        <taxon>Endopterygota</taxon>
        <taxon>Coleoptera</taxon>
        <taxon>Polyphaga</taxon>
        <taxon>Cucujiformia</taxon>
        <taxon>Curculionidae</taxon>
        <taxon>Scolytinae</taxon>
        <taxon>Hypothenemus</taxon>
    </lineage>
</organism>
<accession>A0ABD1F3M0</accession>
<feature type="domain" description="F-box" evidence="1">
    <location>
        <begin position="190"/>
        <end position="236"/>
    </location>
</feature>
<evidence type="ECO:0000313" key="3">
    <source>
        <dbReference type="Proteomes" id="UP001566132"/>
    </source>
</evidence>
<evidence type="ECO:0000259" key="1">
    <source>
        <dbReference type="PROSITE" id="PS50181"/>
    </source>
</evidence>
<dbReference type="Gene3D" id="3.80.10.10">
    <property type="entry name" value="Ribonuclease Inhibitor"/>
    <property type="match status" value="2"/>
</dbReference>
<gene>
    <name evidence="2" type="ORF">ABEB36_004341</name>
</gene>
<sequence length="543" mass="63795">MVHYYPYSFSSSDFPKYVLAVNETITDKNYGAWAQGTFIAQKPYRHPDTDPFSSHDFLHIEFKRSIKMSQLLVDPRWKKVIYRMWGFRRNKEKPNRSPVWKLLYVAPQSKEFATRPIKYFGSVTEIRFEFNRNFGIQCYELINFMNGELVFSIPPLDYDIPKNNWMKDEVPKLMSNMDPQEKPNTKSKGKNFFETLPTEAMYKIFNYLDLVSLSRCAQVNKRWNRIASDPLFYRDIDLKMYWTKLNSTTLKLLMKKFNRLRKLDMTVCNNPINYFGLFSEHFDIVLKRILQKSRKTLTHLCLNHTRFVNSEILDMIVACPNLQELRLQRPSVCSWTVDLSNLAMTKLKTLDVSRARITEEELIPILKNNPNLEYLSIDGCSQLGGPGRILETIVTYNRNLKAWSSWQTFQNQDNAQIYEDFGELLHLEELDLGFCEPRPYTNTCLEIIVLRCEKLKRLGLTNWNLMTDEQLLPILKEAKGLTQLNLAHMPKISASVLSQAVTSIPNLCLLDIRHCVGINKKIVEEYKKQYPNINIFHQKYLHV</sequence>
<dbReference type="PROSITE" id="PS50181">
    <property type="entry name" value="FBOX"/>
    <property type="match status" value="1"/>
</dbReference>
<dbReference type="Pfam" id="PF12937">
    <property type="entry name" value="F-box-like"/>
    <property type="match status" value="1"/>
</dbReference>
<dbReference type="SMART" id="SM00256">
    <property type="entry name" value="FBOX"/>
    <property type="match status" value="1"/>
</dbReference>
<dbReference type="InterPro" id="IPR032675">
    <property type="entry name" value="LRR_dom_sf"/>
</dbReference>
<dbReference type="InterPro" id="IPR001810">
    <property type="entry name" value="F-box_dom"/>
</dbReference>
<reference evidence="2 3" key="1">
    <citation type="submission" date="2024-05" db="EMBL/GenBank/DDBJ databases">
        <title>Genetic variation in Jamaican populations of the coffee berry borer (Hypothenemus hampei).</title>
        <authorList>
            <person name="Errbii M."/>
            <person name="Myrie A."/>
        </authorList>
    </citation>
    <scope>NUCLEOTIDE SEQUENCE [LARGE SCALE GENOMIC DNA]</scope>
    <source>
        <strain evidence="2">JA-Hopewell-2020-01-JO</strain>
        <tissue evidence="2">Whole body</tissue>
    </source>
</reference>
<proteinExistence type="predicted"/>
<comment type="caution">
    <text evidence="2">The sequence shown here is derived from an EMBL/GenBank/DDBJ whole genome shotgun (WGS) entry which is preliminary data.</text>
</comment>
<dbReference type="PANTHER" id="PTHR38926:SF72">
    <property type="entry name" value="IM:7136021-RELATED"/>
    <property type="match status" value="1"/>
</dbReference>
<dbReference type="AlphaFoldDB" id="A0ABD1F3M0"/>
<dbReference type="EMBL" id="JBDJPC010000003">
    <property type="protein sequence ID" value="KAL1509632.1"/>
    <property type="molecule type" value="Genomic_DNA"/>
</dbReference>